<feature type="non-terminal residue" evidence="2">
    <location>
        <position position="1"/>
    </location>
</feature>
<protein>
    <submittedName>
        <fullName evidence="2">Uncharacterized protein</fullName>
    </submittedName>
</protein>
<gene>
    <name evidence="2" type="ORF">SK128_025492</name>
</gene>
<dbReference type="Proteomes" id="UP001381693">
    <property type="component" value="Unassembled WGS sequence"/>
</dbReference>
<dbReference type="PROSITE" id="PS00824">
    <property type="entry name" value="EF1BD_1"/>
    <property type="match status" value="1"/>
</dbReference>
<dbReference type="EMBL" id="JAXCGZ010008592">
    <property type="protein sequence ID" value="KAK7077541.1"/>
    <property type="molecule type" value="Genomic_DNA"/>
</dbReference>
<name>A0AAN9A223_HALRR</name>
<proteinExistence type="predicted"/>
<sequence>IQGLEQAVTNLTKQLESLQASKTTAPAPVPKKAEPKDMEPEDDDDDDEEIDLFGSDSEEVRPF</sequence>
<feature type="compositionally biased region" description="Acidic residues" evidence="1">
    <location>
        <begin position="39"/>
        <end position="51"/>
    </location>
</feature>
<dbReference type="InterPro" id="IPR001326">
    <property type="entry name" value="Transl_elong_EF1B_B/D_CS"/>
</dbReference>
<evidence type="ECO:0000313" key="2">
    <source>
        <dbReference type="EMBL" id="KAK7077541.1"/>
    </source>
</evidence>
<feature type="region of interest" description="Disordered" evidence="1">
    <location>
        <begin position="15"/>
        <end position="63"/>
    </location>
</feature>
<organism evidence="2 3">
    <name type="scientific">Halocaridina rubra</name>
    <name type="common">Hawaiian red shrimp</name>
    <dbReference type="NCBI Taxonomy" id="373956"/>
    <lineage>
        <taxon>Eukaryota</taxon>
        <taxon>Metazoa</taxon>
        <taxon>Ecdysozoa</taxon>
        <taxon>Arthropoda</taxon>
        <taxon>Crustacea</taxon>
        <taxon>Multicrustacea</taxon>
        <taxon>Malacostraca</taxon>
        <taxon>Eumalacostraca</taxon>
        <taxon>Eucarida</taxon>
        <taxon>Decapoda</taxon>
        <taxon>Pleocyemata</taxon>
        <taxon>Caridea</taxon>
        <taxon>Atyoidea</taxon>
        <taxon>Atyidae</taxon>
        <taxon>Halocaridina</taxon>
    </lineage>
</organism>
<accession>A0AAN9A223</accession>
<keyword evidence="3" id="KW-1185">Reference proteome</keyword>
<reference evidence="2 3" key="1">
    <citation type="submission" date="2023-11" db="EMBL/GenBank/DDBJ databases">
        <title>Halocaridina rubra genome assembly.</title>
        <authorList>
            <person name="Smith C."/>
        </authorList>
    </citation>
    <scope>NUCLEOTIDE SEQUENCE [LARGE SCALE GENOMIC DNA]</scope>
    <source>
        <strain evidence="2">EP-1</strain>
        <tissue evidence="2">Whole</tissue>
    </source>
</reference>
<evidence type="ECO:0000313" key="3">
    <source>
        <dbReference type="Proteomes" id="UP001381693"/>
    </source>
</evidence>
<evidence type="ECO:0000256" key="1">
    <source>
        <dbReference type="SAM" id="MobiDB-lite"/>
    </source>
</evidence>
<comment type="caution">
    <text evidence="2">The sequence shown here is derived from an EMBL/GenBank/DDBJ whole genome shotgun (WGS) entry which is preliminary data.</text>
</comment>
<dbReference type="AlphaFoldDB" id="A0AAN9A223"/>
<dbReference type="GO" id="GO:0003746">
    <property type="term" value="F:translation elongation factor activity"/>
    <property type="evidence" value="ECO:0007669"/>
    <property type="project" value="InterPro"/>
</dbReference>